<dbReference type="Proteomes" id="UP001179952">
    <property type="component" value="Unassembled WGS sequence"/>
</dbReference>
<sequence length="68" mass="7836">MVMKYSIPGIDKEFASVIDDCELKQMVDVHFHFNAKLIHIYLQHSVNDRLCIPPWPDHSTVGSCKHVT</sequence>
<dbReference type="EMBL" id="JAUJYN010000010">
    <property type="protein sequence ID" value="KAK1261403.1"/>
    <property type="molecule type" value="Genomic_DNA"/>
</dbReference>
<proteinExistence type="predicted"/>
<comment type="caution">
    <text evidence="1">The sequence shown here is derived from an EMBL/GenBank/DDBJ whole genome shotgun (WGS) entry which is preliminary data.</text>
</comment>
<evidence type="ECO:0000313" key="2">
    <source>
        <dbReference type="Proteomes" id="UP001179952"/>
    </source>
</evidence>
<keyword evidence="2" id="KW-1185">Reference proteome</keyword>
<protein>
    <submittedName>
        <fullName evidence="1">Uncharacterized protein</fullName>
    </submittedName>
</protein>
<evidence type="ECO:0000313" key="1">
    <source>
        <dbReference type="EMBL" id="KAK1261403.1"/>
    </source>
</evidence>
<organism evidence="1 2">
    <name type="scientific">Acorus gramineus</name>
    <name type="common">Dwarf sweet flag</name>
    <dbReference type="NCBI Taxonomy" id="55184"/>
    <lineage>
        <taxon>Eukaryota</taxon>
        <taxon>Viridiplantae</taxon>
        <taxon>Streptophyta</taxon>
        <taxon>Embryophyta</taxon>
        <taxon>Tracheophyta</taxon>
        <taxon>Spermatophyta</taxon>
        <taxon>Magnoliopsida</taxon>
        <taxon>Liliopsida</taxon>
        <taxon>Acoraceae</taxon>
        <taxon>Acorus</taxon>
    </lineage>
</organism>
<accession>A0AAV9AAS7</accession>
<gene>
    <name evidence="1" type="ORF">QJS04_geneDACA000978</name>
</gene>
<dbReference type="AlphaFoldDB" id="A0AAV9AAS7"/>
<reference evidence="1" key="2">
    <citation type="submission" date="2023-06" db="EMBL/GenBank/DDBJ databases">
        <authorList>
            <person name="Ma L."/>
            <person name="Liu K.-W."/>
            <person name="Li Z."/>
            <person name="Hsiao Y.-Y."/>
            <person name="Qi Y."/>
            <person name="Fu T."/>
            <person name="Tang G."/>
            <person name="Zhang D."/>
            <person name="Sun W.-H."/>
            <person name="Liu D.-K."/>
            <person name="Li Y."/>
            <person name="Chen G.-Z."/>
            <person name="Liu X.-D."/>
            <person name="Liao X.-Y."/>
            <person name="Jiang Y.-T."/>
            <person name="Yu X."/>
            <person name="Hao Y."/>
            <person name="Huang J."/>
            <person name="Zhao X.-W."/>
            <person name="Ke S."/>
            <person name="Chen Y.-Y."/>
            <person name="Wu W.-L."/>
            <person name="Hsu J.-L."/>
            <person name="Lin Y.-F."/>
            <person name="Huang M.-D."/>
            <person name="Li C.-Y."/>
            <person name="Huang L."/>
            <person name="Wang Z.-W."/>
            <person name="Zhao X."/>
            <person name="Zhong W.-Y."/>
            <person name="Peng D.-H."/>
            <person name="Ahmad S."/>
            <person name="Lan S."/>
            <person name="Zhang J.-S."/>
            <person name="Tsai W.-C."/>
            <person name="Van De Peer Y."/>
            <person name="Liu Z.-J."/>
        </authorList>
    </citation>
    <scope>NUCLEOTIDE SEQUENCE</scope>
    <source>
        <strain evidence="1">SCP</strain>
        <tissue evidence="1">Leaves</tissue>
    </source>
</reference>
<reference evidence="1" key="1">
    <citation type="journal article" date="2023" name="Nat. Commun.">
        <title>Diploid and tetraploid genomes of Acorus and the evolution of monocots.</title>
        <authorList>
            <person name="Ma L."/>
            <person name="Liu K.W."/>
            <person name="Li Z."/>
            <person name="Hsiao Y.Y."/>
            <person name="Qi Y."/>
            <person name="Fu T."/>
            <person name="Tang G.D."/>
            <person name="Zhang D."/>
            <person name="Sun W.H."/>
            <person name="Liu D.K."/>
            <person name="Li Y."/>
            <person name="Chen G.Z."/>
            <person name="Liu X.D."/>
            <person name="Liao X.Y."/>
            <person name="Jiang Y.T."/>
            <person name="Yu X."/>
            <person name="Hao Y."/>
            <person name="Huang J."/>
            <person name="Zhao X.W."/>
            <person name="Ke S."/>
            <person name="Chen Y.Y."/>
            <person name="Wu W.L."/>
            <person name="Hsu J.L."/>
            <person name="Lin Y.F."/>
            <person name="Huang M.D."/>
            <person name="Li C.Y."/>
            <person name="Huang L."/>
            <person name="Wang Z.W."/>
            <person name="Zhao X."/>
            <person name="Zhong W.Y."/>
            <person name="Peng D.H."/>
            <person name="Ahmad S."/>
            <person name="Lan S."/>
            <person name="Zhang J.S."/>
            <person name="Tsai W.C."/>
            <person name="Van de Peer Y."/>
            <person name="Liu Z.J."/>
        </authorList>
    </citation>
    <scope>NUCLEOTIDE SEQUENCE</scope>
    <source>
        <strain evidence="1">SCP</strain>
    </source>
</reference>
<name>A0AAV9AAS7_ACOGR</name>